<dbReference type="Proteomes" id="UP000178114">
    <property type="component" value="Unassembled WGS sequence"/>
</dbReference>
<sequence length="177" mass="19319">MELLTNEQIVDMAGFFPSTREGHGGIKLRKVRGNLTTCRMGCNKESEKDAKFHGHSQINQAEEFLGIGKKRKKVADRKLEEAMKALGGIFWAEGGHAGSGGEILPLEPGDKVRIVLTPLQIKHGAHEEYPMNGVGIAIGRVQEERLVVVKLNKPFSPKGEGSVTEINVPASLLQRAE</sequence>
<evidence type="ECO:0000313" key="2">
    <source>
        <dbReference type="Proteomes" id="UP000178114"/>
    </source>
</evidence>
<gene>
    <name evidence="1" type="ORF">A2930_02980</name>
</gene>
<name>A0A1F5WZ83_9BACT</name>
<accession>A0A1F5WZ83</accession>
<dbReference type="STRING" id="1798351.A2930_02980"/>
<proteinExistence type="predicted"/>
<comment type="caution">
    <text evidence="1">The sequence shown here is derived from an EMBL/GenBank/DDBJ whole genome shotgun (WGS) entry which is preliminary data.</text>
</comment>
<evidence type="ECO:0000313" key="1">
    <source>
        <dbReference type="EMBL" id="OGF80621.1"/>
    </source>
</evidence>
<organism evidence="1 2">
    <name type="scientific">Candidatus Giovannonibacteria bacterium RIFCSPLOWO2_01_FULL_45_34</name>
    <dbReference type="NCBI Taxonomy" id="1798351"/>
    <lineage>
        <taxon>Bacteria</taxon>
        <taxon>Candidatus Giovannoniibacteriota</taxon>
    </lineage>
</organism>
<reference evidence="1 2" key="1">
    <citation type="journal article" date="2016" name="Nat. Commun.">
        <title>Thousands of microbial genomes shed light on interconnected biogeochemical processes in an aquifer system.</title>
        <authorList>
            <person name="Anantharaman K."/>
            <person name="Brown C.T."/>
            <person name="Hug L.A."/>
            <person name="Sharon I."/>
            <person name="Castelle C.J."/>
            <person name="Probst A.J."/>
            <person name="Thomas B.C."/>
            <person name="Singh A."/>
            <person name="Wilkins M.J."/>
            <person name="Karaoz U."/>
            <person name="Brodie E.L."/>
            <person name="Williams K.H."/>
            <person name="Hubbard S.S."/>
            <person name="Banfield J.F."/>
        </authorList>
    </citation>
    <scope>NUCLEOTIDE SEQUENCE [LARGE SCALE GENOMIC DNA]</scope>
</reference>
<dbReference type="AlphaFoldDB" id="A0A1F5WZ83"/>
<protein>
    <submittedName>
        <fullName evidence="1">Uncharacterized protein</fullName>
    </submittedName>
</protein>
<dbReference type="EMBL" id="MFID01000032">
    <property type="protein sequence ID" value="OGF80621.1"/>
    <property type="molecule type" value="Genomic_DNA"/>
</dbReference>